<gene>
    <name evidence="2" type="ORF">JT362_07900</name>
</gene>
<evidence type="ECO:0000313" key="2">
    <source>
        <dbReference type="EMBL" id="MCT2583036.1"/>
    </source>
</evidence>
<feature type="domain" description="DUF397" evidence="1">
    <location>
        <begin position="2"/>
        <end position="39"/>
    </location>
</feature>
<proteinExistence type="predicted"/>
<accession>A0ABT2J5I9</accession>
<organism evidence="2 3">
    <name type="scientific">Actinophytocola gossypii</name>
    <dbReference type="NCBI Taxonomy" id="2812003"/>
    <lineage>
        <taxon>Bacteria</taxon>
        <taxon>Bacillati</taxon>
        <taxon>Actinomycetota</taxon>
        <taxon>Actinomycetes</taxon>
        <taxon>Pseudonocardiales</taxon>
        <taxon>Pseudonocardiaceae</taxon>
    </lineage>
</organism>
<evidence type="ECO:0000313" key="3">
    <source>
        <dbReference type="Proteomes" id="UP001156441"/>
    </source>
</evidence>
<evidence type="ECO:0000259" key="1">
    <source>
        <dbReference type="Pfam" id="PF04149"/>
    </source>
</evidence>
<comment type="caution">
    <text evidence="2">The sequence shown here is derived from an EMBL/GenBank/DDBJ whole genome shotgun (WGS) entry which is preliminary data.</text>
</comment>
<dbReference type="InterPro" id="IPR007278">
    <property type="entry name" value="DUF397"/>
</dbReference>
<keyword evidence="3" id="KW-1185">Reference proteome</keyword>
<name>A0ABT2J5I9_9PSEU</name>
<sequence>MDCVEVARASDVMGVRDSKNTGSMLVLAEVSWTNLISHVSAAE</sequence>
<protein>
    <submittedName>
        <fullName evidence="2">DUF397 domain-containing protein</fullName>
    </submittedName>
</protein>
<dbReference type="EMBL" id="JAFFZE010000006">
    <property type="protein sequence ID" value="MCT2583036.1"/>
    <property type="molecule type" value="Genomic_DNA"/>
</dbReference>
<dbReference type="Pfam" id="PF04149">
    <property type="entry name" value="DUF397"/>
    <property type="match status" value="1"/>
</dbReference>
<reference evidence="2 3" key="1">
    <citation type="submission" date="2021-02" db="EMBL/GenBank/DDBJ databases">
        <title>Actinophytocola xerophila sp. nov., isolated from soil of cotton cropping field.</title>
        <authorList>
            <person name="Huang R."/>
            <person name="Chen X."/>
            <person name="Ge X."/>
            <person name="Liu W."/>
        </authorList>
    </citation>
    <scope>NUCLEOTIDE SEQUENCE [LARGE SCALE GENOMIC DNA]</scope>
    <source>
        <strain evidence="2 3">S1-96</strain>
    </source>
</reference>
<dbReference type="Proteomes" id="UP001156441">
    <property type="component" value="Unassembled WGS sequence"/>
</dbReference>